<dbReference type="KEGG" id="egu:105040339"/>
<dbReference type="OrthoDB" id="696628at2759"/>
<reference evidence="3" key="1">
    <citation type="submission" date="2025-08" db="UniProtKB">
        <authorList>
            <consortium name="RefSeq"/>
        </authorList>
    </citation>
    <scope>IDENTIFICATION</scope>
</reference>
<dbReference type="SUPFAM" id="SSF63825">
    <property type="entry name" value="YWTD domain"/>
    <property type="match status" value="1"/>
</dbReference>
<dbReference type="SUPFAM" id="SSF81383">
    <property type="entry name" value="F-box domain"/>
    <property type="match status" value="1"/>
</dbReference>
<dbReference type="InterPro" id="IPR036047">
    <property type="entry name" value="F-box-like_dom_sf"/>
</dbReference>
<dbReference type="InterPro" id="IPR001810">
    <property type="entry name" value="F-box_dom"/>
</dbReference>
<dbReference type="PANTHER" id="PTHR31672">
    <property type="entry name" value="BNACNNG10540D PROTEIN"/>
    <property type="match status" value="1"/>
</dbReference>
<evidence type="ECO:0000313" key="2">
    <source>
        <dbReference type="Proteomes" id="UP000504607"/>
    </source>
</evidence>
<organism evidence="2 3">
    <name type="scientific">Elaeis guineensis var. tenera</name>
    <name type="common">Oil palm</name>
    <dbReference type="NCBI Taxonomy" id="51953"/>
    <lineage>
        <taxon>Eukaryota</taxon>
        <taxon>Viridiplantae</taxon>
        <taxon>Streptophyta</taxon>
        <taxon>Embryophyta</taxon>
        <taxon>Tracheophyta</taxon>
        <taxon>Spermatophyta</taxon>
        <taxon>Magnoliopsida</taxon>
        <taxon>Liliopsida</taxon>
        <taxon>Arecaceae</taxon>
        <taxon>Arecoideae</taxon>
        <taxon>Cocoseae</taxon>
        <taxon>Elaeidinae</taxon>
        <taxon>Elaeis</taxon>
    </lineage>
</organism>
<gene>
    <name evidence="3" type="primary">LOC105040339</name>
</gene>
<dbReference type="InterPro" id="IPR050796">
    <property type="entry name" value="SCF_F-box_component"/>
</dbReference>
<dbReference type="SMART" id="SM00256">
    <property type="entry name" value="FBOX"/>
    <property type="match status" value="1"/>
</dbReference>
<dbReference type="Pfam" id="PF12937">
    <property type="entry name" value="F-box-like"/>
    <property type="match status" value="1"/>
</dbReference>
<evidence type="ECO:0000313" key="3">
    <source>
        <dbReference type="RefSeq" id="XP_010915124.1"/>
    </source>
</evidence>
<dbReference type="Proteomes" id="UP000504607">
    <property type="component" value="Chromosome 3"/>
</dbReference>
<sequence length="384" mass="44177">MTQRWSSKKPIRETLCHPFLMEKKIPDDILIQIFLRLPRDSLLRCGLASKAWLRLTSDPFFLRCYRSTRPPMLGFFCNRHPPNTPPRFIPTNKSITKFTFNIALPLENSCLVGSSRHLLLFGTSNGRSFHVFNLATQEWTAIPQLTGRVSRRWAIGFVHESASSTTTPRGFKVIRIGPTLAVQTFSSTVGRWKRSVPEYHPHDFGTTFKYWPDPSGVAVDDRVLHWFYSETHLLCYDVDTSCFSVVKLPVERISHHACLSRSEGRLRYVLFDRRSPRIQTWALRGKSRNQAWHLEHDMNLWPLAKGDLVLTNLVLRCYYGGSSFYGSAKMMGLDGSDCNLVFLHAMNGKVFSCDLQRGELKHVCDLDFEMVGSMFPFLRYDGWG</sequence>
<evidence type="ECO:0000259" key="1">
    <source>
        <dbReference type="SMART" id="SM00256"/>
    </source>
</evidence>
<dbReference type="Pfam" id="PF24750">
    <property type="entry name" value="b-prop_At3g26010-like"/>
    <property type="match status" value="1"/>
</dbReference>
<keyword evidence="2" id="KW-1185">Reference proteome</keyword>
<dbReference type="RefSeq" id="XP_010915124.1">
    <property type="nucleotide sequence ID" value="XM_010916822.1"/>
</dbReference>
<dbReference type="InParanoid" id="A0A6I9QU19"/>
<dbReference type="GeneID" id="105040339"/>
<dbReference type="InterPro" id="IPR056592">
    <property type="entry name" value="Beta-prop_At3g26010-like"/>
</dbReference>
<dbReference type="AlphaFoldDB" id="A0A6I9QU19"/>
<protein>
    <submittedName>
        <fullName evidence="3">F-box protein At5g07610-like</fullName>
    </submittedName>
</protein>
<name>A0A6I9QU19_ELAGV</name>
<accession>A0A6I9QU19</accession>
<proteinExistence type="predicted"/>
<feature type="domain" description="F-box" evidence="1">
    <location>
        <begin position="25"/>
        <end position="64"/>
    </location>
</feature>
<dbReference type="Gene3D" id="1.20.1280.50">
    <property type="match status" value="1"/>
</dbReference>
<dbReference type="PANTHER" id="PTHR31672:SF9">
    <property type="entry name" value="F-BOX DOMAIN-CONTAINING PROTEIN"/>
    <property type="match status" value="1"/>
</dbReference>